<evidence type="ECO:0000256" key="6">
    <source>
        <dbReference type="ARBA" id="ARBA00023274"/>
    </source>
</evidence>
<feature type="compositionally biased region" description="Basic residues" evidence="8">
    <location>
        <begin position="209"/>
        <end position="218"/>
    </location>
</feature>
<comment type="subunit">
    <text evidence="7">Component of a fungal signal recognition particle (SRP) complex that consists of a 7SL RNA molecule (scR1) and at least six protein subunits: SRP72, SRP68, SRP54, SEC65, SRP21 and SRP14.</text>
</comment>
<evidence type="ECO:0000256" key="4">
    <source>
        <dbReference type="ARBA" id="ARBA00022884"/>
    </source>
</evidence>
<dbReference type="SUPFAM" id="SSF54762">
    <property type="entry name" value="Signal recognition particle alu RNA binding heterodimer, SRP9/14"/>
    <property type="match status" value="1"/>
</dbReference>
<feature type="region of interest" description="Disordered" evidence="8">
    <location>
        <begin position="142"/>
        <end position="235"/>
    </location>
</feature>
<name>A0AAV5GAY3_9BASI</name>
<evidence type="ECO:0000256" key="2">
    <source>
        <dbReference type="ARBA" id="ARBA00010349"/>
    </source>
</evidence>
<dbReference type="Gene3D" id="3.30.720.10">
    <property type="entry name" value="Signal recognition particle alu RNA binding heterodimer, srp9/1"/>
    <property type="match status" value="1"/>
</dbReference>
<dbReference type="GO" id="GO:0006614">
    <property type="term" value="P:SRP-dependent cotranslational protein targeting to membrane"/>
    <property type="evidence" value="ECO:0007669"/>
    <property type="project" value="UniProtKB-UniRule"/>
</dbReference>
<comment type="caution">
    <text evidence="9">The sequence shown here is derived from an EMBL/GenBank/DDBJ whole genome shotgun (WGS) entry which is preliminary data.</text>
</comment>
<keyword evidence="5 7" id="KW-0733">Signal recognition particle</keyword>
<evidence type="ECO:0000256" key="7">
    <source>
        <dbReference type="RuleBase" id="RU368100"/>
    </source>
</evidence>
<evidence type="ECO:0000313" key="10">
    <source>
        <dbReference type="Proteomes" id="UP001342314"/>
    </source>
</evidence>
<gene>
    <name evidence="9" type="ORF">Rhopal_000183-T1</name>
</gene>
<dbReference type="PANTHER" id="PTHR12013">
    <property type="entry name" value="SIGNAL RECOGNITION PARTICLE 14 KD PROTEIN"/>
    <property type="match status" value="1"/>
</dbReference>
<dbReference type="AlphaFoldDB" id="A0AAV5GAY3"/>
<evidence type="ECO:0000256" key="8">
    <source>
        <dbReference type="SAM" id="MobiDB-lite"/>
    </source>
</evidence>
<protein>
    <recommendedName>
        <fullName evidence="7">Signal recognition particle subunit SRP14</fullName>
    </recommendedName>
    <alternativeName>
        <fullName evidence="7">Signal recognition particle 14 kDa protein</fullName>
    </alternativeName>
</protein>
<evidence type="ECO:0000256" key="5">
    <source>
        <dbReference type="ARBA" id="ARBA00023135"/>
    </source>
</evidence>
<reference evidence="9 10" key="1">
    <citation type="submission" date="2021-12" db="EMBL/GenBank/DDBJ databases">
        <title>High titer production of polyol ester of fatty acids by Rhodotorula paludigena BS15 towards product separation-free biomass refinery.</title>
        <authorList>
            <person name="Mano J."/>
            <person name="Ono H."/>
            <person name="Tanaka T."/>
            <person name="Naito K."/>
            <person name="Sushida H."/>
            <person name="Ike M."/>
            <person name="Tokuyasu K."/>
            <person name="Kitaoka M."/>
        </authorList>
    </citation>
    <scope>NUCLEOTIDE SEQUENCE [LARGE SCALE GENOMIC DNA]</scope>
    <source>
        <strain evidence="9 10">BS15</strain>
    </source>
</reference>
<dbReference type="EMBL" id="BQKY01000001">
    <property type="protein sequence ID" value="GJN87238.1"/>
    <property type="molecule type" value="Genomic_DNA"/>
</dbReference>
<evidence type="ECO:0000256" key="1">
    <source>
        <dbReference type="ARBA" id="ARBA00004496"/>
    </source>
</evidence>
<comment type="function">
    <text evidence="7">Component of the signal recognition particle (SRP) complex, a ribonucleoprotein complex that mediates the cotranslational targeting of secretory and membrane proteins to the endoplasmic reticulum (ER).</text>
</comment>
<organism evidence="9 10">
    <name type="scientific">Rhodotorula paludigena</name>
    <dbReference type="NCBI Taxonomy" id="86838"/>
    <lineage>
        <taxon>Eukaryota</taxon>
        <taxon>Fungi</taxon>
        <taxon>Dikarya</taxon>
        <taxon>Basidiomycota</taxon>
        <taxon>Pucciniomycotina</taxon>
        <taxon>Microbotryomycetes</taxon>
        <taxon>Sporidiobolales</taxon>
        <taxon>Sporidiobolaceae</taxon>
        <taxon>Rhodotorula</taxon>
    </lineage>
</organism>
<evidence type="ECO:0000256" key="3">
    <source>
        <dbReference type="ARBA" id="ARBA00022490"/>
    </source>
</evidence>
<dbReference type="Proteomes" id="UP001342314">
    <property type="component" value="Unassembled WGS sequence"/>
</dbReference>
<dbReference type="InterPro" id="IPR003210">
    <property type="entry name" value="Signal_recog_particle_SRP14"/>
</dbReference>
<keyword evidence="3 7" id="KW-0963">Cytoplasm</keyword>
<keyword evidence="4 7" id="KW-0694">RNA-binding</keyword>
<keyword evidence="6 7" id="KW-0687">Ribonucleoprotein</keyword>
<accession>A0AAV5GAY3</accession>
<keyword evidence="10" id="KW-1185">Reference proteome</keyword>
<feature type="compositionally biased region" description="Basic residues" evidence="8">
    <location>
        <begin position="226"/>
        <end position="235"/>
    </location>
</feature>
<sequence length="235" mass="25160">MLLSNDEFLTRLEALLTAQKDHGTVFITQKRHTYQPEASTSAAGAAAGADVEMSDAGAAGADEEADREWPLLVRATEGNGKDKGKKVNISTVVQPADADAFITSYSTLLRASFAASLRPKRKKADQQRARALRAAKRTVARLQRRAQQQAADGGGGDDVPDVETLVQKELAKKQGSEVKSAATSGGAGGTFRPRLPKVVGPRRGAGVEKRRKTVRRREKAVERFKAGKKRAAAAQ</sequence>
<dbReference type="Pfam" id="PF02290">
    <property type="entry name" value="SRP14"/>
    <property type="match status" value="1"/>
</dbReference>
<dbReference type="GO" id="GO:0005786">
    <property type="term" value="C:signal recognition particle, endoplasmic reticulum targeting"/>
    <property type="evidence" value="ECO:0007669"/>
    <property type="project" value="UniProtKB-UniRule"/>
</dbReference>
<evidence type="ECO:0000313" key="9">
    <source>
        <dbReference type="EMBL" id="GJN87238.1"/>
    </source>
</evidence>
<proteinExistence type="inferred from homology"/>
<comment type="subcellular location">
    <subcellularLocation>
        <location evidence="1 7">Cytoplasm</location>
    </subcellularLocation>
</comment>
<dbReference type="InterPro" id="IPR009018">
    <property type="entry name" value="Signal_recog_particle_SRP9/14"/>
</dbReference>
<dbReference type="GO" id="GO:0030942">
    <property type="term" value="F:endoplasmic reticulum signal peptide binding"/>
    <property type="evidence" value="ECO:0007669"/>
    <property type="project" value="UniProtKB-UniRule"/>
</dbReference>
<dbReference type="GO" id="GO:0008312">
    <property type="term" value="F:7S RNA binding"/>
    <property type="evidence" value="ECO:0007669"/>
    <property type="project" value="UniProtKB-UniRule"/>
</dbReference>
<comment type="similarity">
    <text evidence="2 7">Belongs to the SRP14 family.</text>
</comment>